<evidence type="ECO:0000313" key="3">
    <source>
        <dbReference type="Proteomes" id="UP000003963"/>
    </source>
</evidence>
<gene>
    <name evidence="2" type="ORF">SSOG_01751</name>
</gene>
<dbReference type="Proteomes" id="UP000003963">
    <property type="component" value="Unassembled WGS sequence"/>
</dbReference>
<dbReference type="InterPro" id="IPR029063">
    <property type="entry name" value="SAM-dependent_MTases_sf"/>
</dbReference>
<dbReference type="AlphaFoldDB" id="D9WS98"/>
<feature type="region of interest" description="Disordered" evidence="1">
    <location>
        <begin position="1"/>
        <end position="25"/>
    </location>
</feature>
<evidence type="ECO:0000313" key="2">
    <source>
        <dbReference type="EMBL" id="EFL22039.1"/>
    </source>
</evidence>
<reference evidence="2 3" key="1">
    <citation type="submission" date="2009-02" db="EMBL/GenBank/DDBJ databases">
        <title>Annotation of Streptomyces hygroscopicus strain ATCC 53653.</title>
        <authorList>
            <consortium name="The Broad Institute Genome Sequencing Platform"/>
            <consortium name="Broad Institute Microbial Sequencing Center"/>
            <person name="Fischbach M."/>
            <person name="Godfrey P."/>
            <person name="Ward D."/>
            <person name="Young S."/>
            <person name="Zeng Q."/>
            <person name="Koehrsen M."/>
            <person name="Alvarado L."/>
            <person name="Berlin A.M."/>
            <person name="Bochicchio J."/>
            <person name="Borenstein D."/>
            <person name="Chapman S.B."/>
            <person name="Chen Z."/>
            <person name="Engels R."/>
            <person name="Freedman E."/>
            <person name="Gellesch M."/>
            <person name="Goldberg J."/>
            <person name="Griggs A."/>
            <person name="Gujja S."/>
            <person name="Heilman E.R."/>
            <person name="Heiman D.I."/>
            <person name="Hepburn T.A."/>
            <person name="Howarth C."/>
            <person name="Jen D."/>
            <person name="Larson L."/>
            <person name="Lewis B."/>
            <person name="Mehta T."/>
            <person name="Park D."/>
            <person name="Pearson M."/>
            <person name="Richards J."/>
            <person name="Roberts A."/>
            <person name="Saif S."/>
            <person name="Shea T.D."/>
            <person name="Shenoy N."/>
            <person name="Sisk P."/>
            <person name="Stolte C."/>
            <person name="Sykes S.N."/>
            <person name="Thomson T."/>
            <person name="Walk T."/>
            <person name="White J."/>
            <person name="Yandava C."/>
            <person name="Straight P."/>
            <person name="Clardy J."/>
            <person name="Hung D."/>
            <person name="Kolter R."/>
            <person name="Mekalanos J."/>
            <person name="Walker S."/>
            <person name="Walsh C.T."/>
            <person name="Wieland-Brown L.C."/>
            <person name="Haas B."/>
            <person name="Nusbaum C."/>
            <person name="Birren B."/>
        </authorList>
    </citation>
    <scope>NUCLEOTIDE SEQUENCE [LARGE SCALE GENOMIC DNA]</scope>
    <source>
        <strain evidence="2 3">ATCC 53653</strain>
    </source>
</reference>
<dbReference type="HOGENOM" id="CLU_067079_1_0_11"/>
<keyword evidence="3" id="KW-1185">Reference proteome</keyword>
<dbReference type="EMBL" id="GG657754">
    <property type="protein sequence ID" value="EFL22039.1"/>
    <property type="molecule type" value="Genomic_DNA"/>
</dbReference>
<accession>D9WS98</accession>
<name>D9WS98_9ACTN</name>
<dbReference type="Pfam" id="PF04672">
    <property type="entry name" value="Methyltransf_19"/>
    <property type="match status" value="1"/>
</dbReference>
<sequence>RLPGQRLSASRISESLVSGQDIDTSKPHPARMYDYYLGGKDNYEIDREAAERIIRQSPDILDSARANRQFLLRAVRTVVASGVRQIIDIGTGIPTSPNTHEVAREIAPDTRVVYIDNDPIVAAHADAKLTSTPGTHFASADARRPADILAHPAVRDGIDFSRPVALLLVAVLHFISDTEDPAGIIATLTEPMVPGSHLVISHGTVDFHGPDRVADEVYRTSTARVEPARSRRDRPVLRRVHDARSGAGPGAAVAPGRAAAGRRGARVRRGLRRGGPQGPM</sequence>
<dbReference type="Gene3D" id="3.40.50.150">
    <property type="entry name" value="Vaccinia Virus protein VP39"/>
    <property type="match status" value="1"/>
</dbReference>
<evidence type="ECO:0000256" key="1">
    <source>
        <dbReference type="SAM" id="MobiDB-lite"/>
    </source>
</evidence>
<dbReference type="STRING" id="457427.SSOG_01751"/>
<organism evidence="2 3">
    <name type="scientific">Streptomyces himastatinicus ATCC 53653</name>
    <dbReference type="NCBI Taxonomy" id="457427"/>
    <lineage>
        <taxon>Bacteria</taxon>
        <taxon>Bacillati</taxon>
        <taxon>Actinomycetota</taxon>
        <taxon>Actinomycetes</taxon>
        <taxon>Kitasatosporales</taxon>
        <taxon>Streptomycetaceae</taxon>
        <taxon>Streptomyces</taxon>
        <taxon>Streptomyces violaceusniger group</taxon>
    </lineage>
</organism>
<feature type="non-terminal residue" evidence="2">
    <location>
        <position position="1"/>
    </location>
</feature>
<dbReference type="InterPro" id="IPR006764">
    <property type="entry name" value="SAM_dep_MeTrfase_SAV2177_type"/>
</dbReference>
<protein>
    <recommendedName>
        <fullName evidence="4">SAM-dependent methyltransferase</fullName>
    </recommendedName>
</protein>
<proteinExistence type="predicted"/>
<feature type="compositionally biased region" description="Low complexity" evidence="1">
    <location>
        <begin position="250"/>
        <end position="262"/>
    </location>
</feature>
<dbReference type="PIRSF" id="PIRSF017393">
    <property type="entry name" value="MTase_SAV2177"/>
    <property type="match status" value="1"/>
</dbReference>
<feature type="region of interest" description="Disordered" evidence="1">
    <location>
        <begin position="242"/>
        <end position="280"/>
    </location>
</feature>
<feature type="compositionally biased region" description="Polar residues" evidence="1">
    <location>
        <begin position="7"/>
        <end position="22"/>
    </location>
</feature>
<dbReference type="SUPFAM" id="SSF53335">
    <property type="entry name" value="S-adenosyl-L-methionine-dependent methyltransferases"/>
    <property type="match status" value="1"/>
</dbReference>
<feature type="compositionally biased region" description="Basic residues" evidence="1">
    <location>
        <begin position="263"/>
        <end position="272"/>
    </location>
</feature>
<evidence type="ECO:0008006" key="4">
    <source>
        <dbReference type="Google" id="ProtNLM"/>
    </source>
</evidence>
<feature type="non-terminal residue" evidence="2">
    <location>
        <position position="280"/>
    </location>
</feature>